<dbReference type="InterPro" id="IPR001188">
    <property type="entry name" value="Sperm_putr-bd"/>
</dbReference>
<keyword evidence="5" id="KW-0449">Lipoprotein</keyword>
<dbReference type="PANTHER" id="PTHR30222:SF17">
    <property type="entry name" value="SPERMIDINE_PUTRESCINE-BINDING PERIPLASMIC PROTEIN"/>
    <property type="match status" value="1"/>
</dbReference>
<dbReference type="GO" id="GO:0042597">
    <property type="term" value="C:periplasmic space"/>
    <property type="evidence" value="ECO:0007669"/>
    <property type="project" value="UniProtKB-SubCell"/>
</dbReference>
<gene>
    <name evidence="5" type="ORF">TAE01_07440</name>
</gene>
<keyword evidence="6" id="KW-1185">Reference proteome</keyword>
<evidence type="ECO:0000256" key="1">
    <source>
        <dbReference type="ARBA" id="ARBA00004418"/>
    </source>
</evidence>
<evidence type="ECO:0000256" key="4">
    <source>
        <dbReference type="ARBA" id="ARBA00022764"/>
    </source>
</evidence>
<evidence type="ECO:0000256" key="3">
    <source>
        <dbReference type="ARBA" id="ARBA00022729"/>
    </source>
</evidence>
<dbReference type="GO" id="GO:0019808">
    <property type="term" value="F:polyamine binding"/>
    <property type="evidence" value="ECO:0007669"/>
    <property type="project" value="InterPro"/>
</dbReference>
<evidence type="ECO:0000256" key="2">
    <source>
        <dbReference type="ARBA" id="ARBA00022448"/>
    </source>
</evidence>
<keyword evidence="4" id="KW-0574">Periplasm</keyword>
<name>A0A512CXJ6_9MICO</name>
<accession>A0A512CXJ6</accession>
<dbReference type="PANTHER" id="PTHR30222">
    <property type="entry name" value="SPERMIDINE/PUTRESCINE-BINDING PERIPLASMIC PROTEIN"/>
    <property type="match status" value="1"/>
</dbReference>
<dbReference type="InterPro" id="IPR006311">
    <property type="entry name" value="TAT_signal"/>
</dbReference>
<reference evidence="5 6" key="1">
    <citation type="submission" date="2019-07" db="EMBL/GenBank/DDBJ databases">
        <title>Whole genome shotgun sequence of Terrabacter aerolatus NBRC 106305.</title>
        <authorList>
            <person name="Hosoyama A."/>
            <person name="Uohara A."/>
            <person name="Ohji S."/>
            <person name="Ichikawa N."/>
        </authorList>
    </citation>
    <scope>NUCLEOTIDE SEQUENCE [LARGE SCALE GENOMIC DNA]</scope>
    <source>
        <strain evidence="5 6">NBRC 106305</strain>
    </source>
</reference>
<dbReference type="OrthoDB" id="9813777at2"/>
<dbReference type="Pfam" id="PF13416">
    <property type="entry name" value="SBP_bac_8"/>
    <property type="match status" value="1"/>
</dbReference>
<dbReference type="PRINTS" id="PR00909">
    <property type="entry name" value="SPERMDNBNDNG"/>
</dbReference>
<comment type="subcellular location">
    <subcellularLocation>
        <location evidence="1">Periplasm</location>
    </subcellularLocation>
</comment>
<sequence length="412" mass="45735">MNSRRPPSDPGIRSLISLAASSGLSRRGLLGGGAAGLAALGLSACAPPAPPSSAGGAPVLQLPKDVSDTEKIVKFANWTAYLDYDDKTKTYPTLEAFQKKTGITVTYSEDIEDNDSYETKIEPQLQAKQDIDRDIFVFTDWMANRMIQRGFVQPLELIRMRNAANIRPILQDVSFDPGRNHSLTWQSGFAGIGYHKGKVGRELKTLDDLFAPDLKGKITALSEFRDTVGLIMLWQGVDISQSFTEAQFQKAVDEVTKQVSDGQIRRIKGNSYLQDLTSGNAIAGIVWSGDIAQLQSNTKDDNWTFVMPESKGTLWSDNMMVPITSRHRRNAQKLMDYYYDPLVAAKVAAYVAYICPVEGAQDQMKKVDPTLVDDPMIFPTEEYLRKETRSFRALSPAEDQKFSQIWSKAVGN</sequence>
<dbReference type="AlphaFoldDB" id="A0A512CXJ6"/>
<evidence type="ECO:0000313" key="5">
    <source>
        <dbReference type="EMBL" id="GEO28934.1"/>
    </source>
</evidence>
<dbReference type="RefSeq" id="WP_147063502.1">
    <property type="nucleotide sequence ID" value="NZ_BAAARO010000021.1"/>
</dbReference>
<protein>
    <submittedName>
        <fullName evidence="5">Polyamine-binding lipoprotein</fullName>
    </submittedName>
</protein>
<dbReference type="Proteomes" id="UP000321534">
    <property type="component" value="Unassembled WGS sequence"/>
</dbReference>
<dbReference type="PROSITE" id="PS51318">
    <property type="entry name" value="TAT"/>
    <property type="match status" value="1"/>
</dbReference>
<comment type="caution">
    <text evidence="5">The sequence shown here is derived from an EMBL/GenBank/DDBJ whole genome shotgun (WGS) entry which is preliminary data.</text>
</comment>
<dbReference type="SUPFAM" id="SSF53850">
    <property type="entry name" value="Periplasmic binding protein-like II"/>
    <property type="match status" value="1"/>
</dbReference>
<dbReference type="CDD" id="cd13590">
    <property type="entry name" value="PBP2_PotD_PotF_like"/>
    <property type="match status" value="1"/>
</dbReference>
<proteinExistence type="predicted"/>
<evidence type="ECO:0000313" key="6">
    <source>
        <dbReference type="Proteomes" id="UP000321534"/>
    </source>
</evidence>
<dbReference type="Gene3D" id="3.40.190.10">
    <property type="entry name" value="Periplasmic binding protein-like II"/>
    <property type="match status" value="2"/>
</dbReference>
<organism evidence="5 6">
    <name type="scientific">Terrabacter aerolatus</name>
    <dbReference type="NCBI Taxonomy" id="422442"/>
    <lineage>
        <taxon>Bacteria</taxon>
        <taxon>Bacillati</taxon>
        <taxon>Actinomycetota</taxon>
        <taxon>Actinomycetes</taxon>
        <taxon>Micrococcales</taxon>
        <taxon>Intrasporangiaceae</taxon>
        <taxon>Terrabacter</taxon>
    </lineage>
</organism>
<keyword evidence="3" id="KW-0732">Signal</keyword>
<dbReference type="GO" id="GO:0015846">
    <property type="term" value="P:polyamine transport"/>
    <property type="evidence" value="ECO:0007669"/>
    <property type="project" value="InterPro"/>
</dbReference>
<dbReference type="EMBL" id="BJYX01000002">
    <property type="protein sequence ID" value="GEO28934.1"/>
    <property type="molecule type" value="Genomic_DNA"/>
</dbReference>
<keyword evidence="2" id="KW-0813">Transport</keyword>
<dbReference type="InterPro" id="IPR006059">
    <property type="entry name" value="SBP"/>
</dbReference>